<gene>
    <name evidence="3" type="ORF">COCSUDRAFT_6968</name>
</gene>
<sequence length="220" mass="24051">VFRGPARVVDGDTLEIAGERVRLLGIDAPEKGQMCQDAQGSGYECGVVVKDALTRQIGSSPIECQAESRDMYGRNVSKCDAPGTGDLGTWLVSNGYAVAYRQYSKEYVALEESAEAAHRGIWAGSFQEPAEWRREHKRKNAAGHNRTSEGSSFTSGNFFSCRADTDQSSKCAIKGNISSYGKIYHVPGSNAYESVRINVSSGERWFCSREEAEQAGWRAS</sequence>
<dbReference type="Pfam" id="PF00565">
    <property type="entry name" value="SNase"/>
    <property type="match status" value="1"/>
</dbReference>
<feature type="non-terminal residue" evidence="3">
    <location>
        <position position="1"/>
    </location>
</feature>
<dbReference type="OrthoDB" id="430293at2759"/>
<evidence type="ECO:0000313" key="4">
    <source>
        <dbReference type="Proteomes" id="UP000007264"/>
    </source>
</evidence>
<reference evidence="3 4" key="1">
    <citation type="journal article" date="2012" name="Genome Biol.">
        <title>The genome of the polar eukaryotic microalga coccomyxa subellipsoidea reveals traits of cold adaptation.</title>
        <authorList>
            <person name="Blanc G."/>
            <person name="Agarkova I."/>
            <person name="Grimwood J."/>
            <person name="Kuo A."/>
            <person name="Brueggeman A."/>
            <person name="Dunigan D."/>
            <person name="Gurnon J."/>
            <person name="Ladunga I."/>
            <person name="Lindquist E."/>
            <person name="Lucas S."/>
            <person name="Pangilinan J."/>
            <person name="Proschold T."/>
            <person name="Salamov A."/>
            <person name="Schmutz J."/>
            <person name="Weeks D."/>
            <person name="Yamada T."/>
            <person name="Claverie J.M."/>
            <person name="Grigoriev I."/>
            <person name="Van Etten J."/>
            <person name="Lomsadze A."/>
            <person name="Borodovsky M."/>
        </authorList>
    </citation>
    <scope>NUCLEOTIDE SEQUENCE [LARGE SCALE GENOMIC DNA]</scope>
    <source>
        <strain evidence="3 4">C-169</strain>
    </source>
</reference>
<dbReference type="KEGG" id="csl:COCSUDRAFT_6968"/>
<dbReference type="SUPFAM" id="SSF50199">
    <property type="entry name" value="Staphylococcal nuclease"/>
    <property type="match status" value="1"/>
</dbReference>
<dbReference type="InterPro" id="IPR016071">
    <property type="entry name" value="Staphylococal_nuclease_OB-fold"/>
</dbReference>
<feature type="region of interest" description="Disordered" evidence="1">
    <location>
        <begin position="133"/>
        <end position="152"/>
    </location>
</feature>
<dbReference type="PANTHER" id="PTHR12302">
    <property type="entry name" value="EBNA2 BINDING PROTEIN P100"/>
    <property type="match status" value="1"/>
</dbReference>
<dbReference type="eggNOG" id="ENOG502S57V">
    <property type="taxonomic scope" value="Eukaryota"/>
</dbReference>
<organism evidence="3 4">
    <name type="scientific">Coccomyxa subellipsoidea (strain C-169)</name>
    <name type="common">Green microalga</name>
    <dbReference type="NCBI Taxonomy" id="574566"/>
    <lineage>
        <taxon>Eukaryota</taxon>
        <taxon>Viridiplantae</taxon>
        <taxon>Chlorophyta</taxon>
        <taxon>core chlorophytes</taxon>
        <taxon>Trebouxiophyceae</taxon>
        <taxon>Trebouxiophyceae incertae sedis</taxon>
        <taxon>Coccomyxaceae</taxon>
        <taxon>Coccomyxa</taxon>
        <taxon>Coccomyxa subellipsoidea</taxon>
    </lineage>
</organism>
<dbReference type="Proteomes" id="UP000007264">
    <property type="component" value="Unassembled WGS sequence"/>
</dbReference>
<evidence type="ECO:0000256" key="1">
    <source>
        <dbReference type="SAM" id="MobiDB-lite"/>
    </source>
</evidence>
<dbReference type="Gene3D" id="2.40.50.90">
    <property type="match status" value="1"/>
</dbReference>
<accession>I0Z8R4</accession>
<dbReference type="PROSITE" id="PS50830">
    <property type="entry name" value="TNASE_3"/>
    <property type="match status" value="1"/>
</dbReference>
<dbReference type="EMBL" id="AGSI01000001">
    <property type="protein sequence ID" value="EIE27033.1"/>
    <property type="molecule type" value="Genomic_DNA"/>
</dbReference>
<feature type="non-terminal residue" evidence="3">
    <location>
        <position position="220"/>
    </location>
</feature>
<name>I0Z8R4_COCSC</name>
<evidence type="ECO:0000313" key="3">
    <source>
        <dbReference type="EMBL" id="EIE27033.1"/>
    </source>
</evidence>
<dbReference type="RefSeq" id="XP_005651577.1">
    <property type="nucleotide sequence ID" value="XM_005651520.1"/>
</dbReference>
<dbReference type="InterPro" id="IPR035437">
    <property type="entry name" value="SNase_OB-fold_sf"/>
</dbReference>
<protein>
    <submittedName>
        <fullName evidence="3">Nuclease domain protein</fullName>
    </submittedName>
</protein>
<dbReference type="GeneID" id="17045046"/>
<evidence type="ECO:0000259" key="2">
    <source>
        <dbReference type="PROSITE" id="PS50830"/>
    </source>
</evidence>
<dbReference type="PANTHER" id="PTHR12302:SF26">
    <property type="entry name" value="BLR1266 PROTEIN"/>
    <property type="match status" value="1"/>
</dbReference>
<proteinExistence type="predicted"/>
<feature type="domain" description="TNase-like" evidence="2">
    <location>
        <begin position="7"/>
        <end position="124"/>
    </location>
</feature>
<dbReference type="SMART" id="SM00318">
    <property type="entry name" value="SNc"/>
    <property type="match status" value="1"/>
</dbReference>
<keyword evidence="4" id="KW-1185">Reference proteome</keyword>
<comment type="caution">
    <text evidence="3">The sequence shown here is derived from an EMBL/GenBank/DDBJ whole genome shotgun (WGS) entry which is preliminary data.</text>
</comment>
<dbReference type="AlphaFoldDB" id="I0Z8R4"/>